<dbReference type="EMBL" id="QBMP01000195">
    <property type="protein sequence ID" value="PZO50223.1"/>
    <property type="molecule type" value="Genomic_DNA"/>
</dbReference>
<dbReference type="AlphaFoldDB" id="A0A2W4WYK5"/>
<gene>
    <name evidence="7" type="ORF">DCF15_16120</name>
</gene>
<feature type="compositionally biased region" description="Basic and acidic residues" evidence="5">
    <location>
        <begin position="197"/>
        <end position="208"/>
    </location>
</feature>
<dbReference type="CDD" id="cd18093">
    <property type="entry name" value="SpoU-like_TrmJ"/>
    <property type="match status" value="1"/>
</dbReference>
<dbReference type="InterPro" id="IPR004384">
    <property type="entry name" value="RNA_MeTrfase_TrmJ/LasT"/>
</dbReference>
<dbReference type="PIRSF" id="PIRSF004808">
    <property type="entry name" value="LasT"/>
    <property type="match status" value="1"/>
</dbReference>
<evidence type="ECO:0000313" key="7">
    <source>
        <dbReference type="EMBL" id="PZO50223.1"/>
    </source>
</evidence>
<evidence type="ECO:0000256" key="2">
    <source>
        <dbReference type="ARBA" id="ARBA00022603"/>
    </source>
</evidence>
<keyword evidence="4" id="KW-0949">S-adenosyl-L-methionine</keyword>
<evidence type="ECO:0000256" key="3">
    <source>
        <dbReference type="ARBA" id="ARBA00022679"/>
    </source>
</evidence>
<feature type="region of interest" description="Disordered" evidence="5">
    <location>
        <begin position="191"/>
        <end position="235"/>
    </location>
</feature>
<comment type="similarity">
    <text evidence="1">Belongs to the class IV-like SAM-binding methyltransferase superfamily. RNA methyltransferase TrmH family.</text>
</comment>
<evidence type="ECO:0000256" key="5">
    <source>
        <dbReference type="SAM" id="MobiDB-lite"/>
    </source>
</evidence>
<comment type="caution">
    <text evidence="7">The sequence shown here is derived from an EMBL/GenBank/DDBJ whole genome shotgun (WGS) entry which is preliminary data.</text>
</comment>
<sequence>MALAAVRIVLVAPAGPLNVGSVARVMKNFGLSQLWLVAPQCDPLGTEAMQMAVHAKDVLQAARLVETIPDALVGCARAIATTARQRGFDAPLDLPEIALPNLLLPEYDACTDLQSDPQTNMPNMQVKAWAQTALIFGPEDRGLSNEELTYAQNFTKIPTNPNYSALNLAQAVAICCYELYRASQLVPTSEQIPPKALRSDPRSGKKSEPSINSDPPNADTLTDELPNSQSSSQRNNQLNAAKLDDLEGYFQHLERVLLQVEYLYPHTAASRMRKFRQLLHRAAPTASEVALLRGILRQMEWALSDSNKDPL</sequence>
<dbReference type="PANTHER" id="PTHR42786:SF2">
    <property type="entry name" value="TRNA (CYTIDINE_URIDINE-2'-O-)-METHYLTRANSFERASE TRMJ"/>
    <property type="match status" value="1"/>
</dbReference>
<accession>A0A2W4WYK5</accession>
<dbReference type="GO" id="GO:0003723">
    <property type="term" value="F:RNA binding"/>
    <property type="evidence" value="ECO:0007669"/>
    <property type="project" value="InterPro"/>
</dbReference>
<dbReference type="SUPFAM" id="SSF75217">
    <property type="entry name" value="alpha/beta knot"/>
    <property type="match status" value="1"/>
</dbReference>
<dbReference type="InterPro" id="IPR029028">
    <property type="entry name" value="Alpha/beta_knot_MTases"/>
</dbReference>
<reference evidence="8" key="1">
    <citation type="submission" date="2018-04" db="EMBL/GenBank/DDBJ databases">
        <authorList>
            <person name="Cornet L."/>
        </authorList>
    </citation>
    <scope>NUCLEOTIDE SEQUENCE [LARGE SCALE GENOMIC DNA]</scope>
</reference>
<name>A0A2W4WYK5_9CYAN</name>
<dbReference type="InterPro" id="IPR029026">
    <property type="entry name" value="tRNA_m1G_MTases_N"/>
</dbReference>
<reference evidence="7 8" key="2">
    <citation type="submission" date="2018-06" db="EMBL/GenBank/DDBJ databases">
        <title>Metagenomic assembly of (sub)arctic Cyanobacteria and their associated microbiome from non-axenic cultures.</title>
        <authorList>
            <person name="Baurain D."/>
        </authorList>
    </citation>
    <scope>NUCLEOTIDE SEQUENCE [LARGE SCALE GENOMIC DNA]</scope>
    <source>
        <strain evidence="7">ULC027bin1</strain>
    </source>
</reference>
<dbReference type="Gene3D" id="3.40.1280.10">
    <property type="match status" value="1"/>
</dbReference>
<dbReference type="GO" id="GO:0008173">
    <property type="term" value="F:RNA methyltransferase activity"/>
    <property type="evidence" value="ECO:0007669"/>
    <property type="project" value="InterPro"/>
</dbReference>
<dbReference type="Proteomes" id="UP000249794">
    <property type="component" value="Unassembled WGS sequence"/>
</dbReference>
<organism evidence="7 8">
    <name type="scientific">Phormidesmis priestleyi</name>
    <dbReference type="NCBI Taxonomy" id="268141"/>
    <lineage>
        <taxon>Bacteria</taxon>
        <taxon>Bacillati</taxon>
        <taxon>Cyanobacteriota</taxon>
        <taxon>Cyanophyceae</taxon>
        <taxon>Leptolyngbyales</taxon>
        <taxon>Leptolyngbyaceae</taxon>
        <taxon>Phormidesmis</taxon>
    </lineage>
</organism>
<dbReference type="InterPro" id="IPR001537">
    <property type="entry name" value="SpoU_MeTrfase"/>
</dbReference>
<dbReference type="PANTHER" id="PTHR42786">
    <property type="entry name" value="TRNA/RRNA METHYLTRANSFERASE"/>
    <property type="match status" value="1"/>
</dbReference>
<keyword evidence="2 7" id="KW-0489">Methyltransferase</keyword>
<evidence type="ECO:0000259" key="6">
    <source>
        <dbReference type="Pfam" id="PF00588"/>
    </source>
</evidence>
<dbReference type="Gene3D" id="1.10.8.590">
    <property type="match status" value="1"/>
</dbReference>
<protein>
    <submittedName>
        <fullName evidence="7">RNA methyltransferase</fullName>
    </submittedName>
</protein>
<dbReference type="GO" id="GO:0002128">
    <property type="term" value="P:tRNA nucleoside ribose methylation"/>
    <property type="evidence" value="ECO:0007669"/>
    <property type="project" value="TreeGrafter"/>
</dbReference>
<keyword evidence="3 7" id="KW-0808">Transferase</keyword>
<evidence type="ECO:0000256" key="4">
    <source>
        <dbReference type="ARBA" id="ARBA00022691"/>
    </source>
</evidence>
<proteinExistence type="inferred from homology"/>
<dbReference type="Pfam" id="PF00588">
    <property type="entry name" value="SpoU_methylase"/>
    <property type="match status" value="1"/>
</dbReference>
<evidence type="ECO:0000313" key="8">
    <source>
        <dbReference type="Proteomes" id="UP000249794"/>
    </source>
</evidence>
<feature type="domain" description="tRNA/rRNA methyltransferase SpoU type" evidence="6">
    <location>
        <begin position="6"/>
        <end position="177"/>
    </location>
</feature>
<evidence type="ECO:0000256" key="1">
    <source>
        <dbReference type="ARBA" id="ARBA00007228"/>
    </source>
</evidence>
<dbReference type="GO" id="GO:0005829">
    <property type="term" value="C:cytosol"/>
    <property type="evidence" value="ECO:0007669"/>
    <property type="project" value="TreeGrafter"/>
</dbReference>